<feature type="domain" description="Sodium/calcium exchanger membrane region" evidence="6">
    <location>
        <begin position="4"/>
        <end position="145"/>
    </location>
</feature>
<dbReference type="EMBL" id="UGLH01000006">
    <property type="protein sequence ID" value="STT82209.1"/>
    <property type="molecule type" value="Genomic_DNA"/>
</dbReference>
<feature type="transmembrane region" description="Helical" evidence="5">
    <location>
        <begin position="172"/>
        <end position="195"/>
    </location>
</feature>
<dbReference type="Gene3D" id="1.20.1420.30">
    <property type="entry name" value="NCX, central ion-binding region"/>
    <property type="match status" value="1"/>
</dbReference>
<dbReference type="InterPro" id="IPR004481">
    <property type="entry name" value="K/Na/Ca-exchanger"/>
</dbReference>
<evidence type="ECO:0000313" key="8">
    <source>
        <dbReference type="Proteomes" id="UP000254340"/>
    </source>
</evidence>
<name>A0A377XF92_KLEPN</name>
<dbReference type="PANTHER" id="PTHR10846:SF8">
    <property type="entry name" value="INNER MEMBRANE PROTEIN YRBG"/>
    <property type="match status" value="1"/>
</dbReference>
<accession>A0A377XF92</accession>
<feature type="transmembrane region" description="Helical" evidence="5">
    <location>
        <begin position="130"/>
        <end position="151"/>
    </location>
</feature>
<comment type="subcellular location">
    <subcellularLocation>
        <location evidence="1">Membrane</location>
        <topology evidence="1">Multi-pass membrane protein</topology>
    </subcellularLocation>
</comment>
<keyword evidence="4 5" id="KW-0472">Membrane</keyword>
<keyword evidence="2 5" id="KW-0812">Transmembrane</keyword>
<dbReference type="InterPro" id="IPR044880">
    <property type="entry name" value="NCX_ion-bd_dom_sf"/>
</dbReference>
<feature type="transmembrane region" description="Helical" evidence="5">
    <location>
        <begin position="275"/>
        <end position="292"/>
    </location>
</feature>
<evidence type="ECO:0000256" key="4">
    <source>
        <dbReference type="ARBA" id="ARBA00023136"/>
    </source>
</evidence>
<dbReference type="GO" id="GO:0006874">
    <property type="term" value="P:intracellular calcium ion homeostasis"/>
    <property type="evidence" value="ECO:0007669"/>
    <property type="project" value="TreeGrafter"/>
</dbReference>
<evidence type="ECO:0000256" key="5">
    <source>
        <dbReference type="SAM" id="Phobius"/>
    </source>
</evidence>
<dbReference type="Proteomes" id="UP000254340">
    <property type="component" value="Unassembled WGS sequence"/>
</dbReference>
<protein>
    <submittedName>
        <fullName evidence="7">Inner membrane protein YrbG</fullName>
    </submittedName>
</protein>
<keyword evidence="3 5" id="KW-1133">Transmembrane helix</keyword>
<reference evidence="7 8" key="1">
    <citation type="submission" date="2018-06" db="EMBL/GenBank/DDBJ databases">
        <authorList>
            <consortium name="Pathogen Informatics"/>
            <person name="Doyle S."/>
        </authorList>
    </citation>
    <scope>NUCLEOTIDE SEQUENCE [LARGE SCALE GENOMIC DNA]</scope>
    <source>
        <strain evidence="7 8">NCTC5047</strain>
    </source>
</reference>
<dbReference type="GO" id="GO:0005886">
    <property type="term" value="C:plasma membrane"/>
    <property type="evidence" value="ECO:0007669"/>
    <property type="project" value="TreeGrafter"/>
</dbReference>
<feature type="transmembrane region" description="Helical" evidence="5">
    <location>
        <begin position="201"/>
        <end position="220"/>
    </location>
</feature>
<evidence type="ECO:0000256" key="1">
    <source>
        <dbReference type="ARBA" id="ARBA00004141"/>
    </source>
</evidence>
<evidence type="ECO:0000313" key="7">
    <source>
        <dbReference type="EMBL" id="STT82209.1"/>
    </source>
</evidence>
<sequence length="326" mass="34409">MLLATALLIIGLLLVVYSADRPGLCRLHPVSLLGIPPLIIGMTVVSIGTSLPEIMVATAASLHGQTDLAVGTALGSNITNILLILGLAALLRPFTVHSDILRPRITANVAGSAVLAGLVLYDGQLTRLDGLFLLALALLWLLFTIKIARLAERQGSDSLTREQLAELPREGSLPVALLWLGVAMIVMPMATRMVVDNSTVLANYFAISELTVGLTVVAIGTSLPELATAIAGARKGEDDIAIGNIIGANILNIALVLGLPALIAPGSFATEAFTRDYGVMLLVSLIFAVLCWRRQQQPGRLVGALLVGGFVVWLAMLFWTAPLFVE</sequence>
<feature type="transmembrane region" description="Helical" evidence="5">
    <location>
        <begin position="34"/>
        <end position="56"/>
    </location>
</feature>
<feature type="domain" description="Sodium/calcium exchanger membrane region" evidence="6">
    <location>
        <begin position="176"/>
        <end position="319"/>
    </location>
</feature>
<feature type="transmembrane region" description="Helical" evidence="5">
    <location>
        <begin position="241"/>
        <end position="263"/>
    </location>
</feature>
<evidence type="ECO:0000259" key="6">
    <source>
        <dbReference type="Pfam" id="PF01699"/>
    </source>
</evidence>
<dbReference type="InterPro" id="IPR004837">
    <property type="entry name" value="NaCa_Exmemb"/>
</dbReference>
<feature type="transmembrane region" description="Helical" evidence="5">
    <location>
        <begin position="68"/>
        <end position="91"/>
    </location>
</feature>
<feature type="transmembrane region" description="Helical" evidence="5">
    <location>
        <begin position="304"/>
        <end position="325"/>
    </location>
</feature>
<evidence type="ECO:0000256" key="3">
    <source>
        <dbReference type="ARBA" id="ARBA00022989"/>
    </source>
</evidence>
<proteinExistence type="predicted"/>
<dbReference type="AlphaFoldDB" id="A0A377XF92"/>
<evidence type="ECO:0000256" key="2">
    <source>
        <dbReference type="ARBA" id="ARBA00022692"/>
    </source>
</evidence>
<dbReference type="NCBIfam" id="NF008005">
    <property type="entry name" value="PRK10734.1"/>
    <property type="match status" value="1"/>
</dbReference>
<dbReference type="GO" id="GO:0008273">
    <property type="term" value="F:calcium, potassium:sodium antiporter activity"/>
    <property type="evidence" value="ECO:0007669"/>
    <property type="project" value="TreeGrafter"/>
</dbReference>
<organism evidence="7 8">
    <name type="scientific">Klebsiella pneumoniae</name>
    <dbReference type="NCBI Taxonomy" id="573"/>
    <lineage>
        <taxon>Bacteria</taxon>
        <taxon>Pseudomonadati</taxon>
        <taxon>Pseudomonadota</taxon>
        <taxon>Gammaproteobacteria</taxon>
        <taxon>Enterobacterales</taxon>
        <taxon>Enterobacteriaceae</taxon>
        <taxon>Klebsiella/Raoultella group</taxon>
        <taxon>Klebsiella</taxon>
        <taxon>Klebsiella pneumoniae complex</taxon>
    </lineage>
</organism>
<dbReference type="NCBIfam" id="TIGR00367">
    <property type="entry name" value="calcium/sodium antiporter"/>
    <property type="match status" value="1"/>
</dbReference>
<dbReference type="PANTHER" id="PTHR10846">
    <property type="entry name" value="SODIUM/POTASSIUM/CALCIUM EXCHANGER"/>
    <property type="match status" value="1"/>
</dbReference>
<dbReference type="GO" id="GO:0005262">
    <property type="term" value="F:calcium channel activity"/>
    <property type="evidence" value="ECO:0007669"/>
    <property type="project" value="TreeGrafter"/>
</dbReference>
<dbReference type="Pfam" id="PF01699">
    <property type="entry name" value="Na_Ca_ex"/>
    <property type="match status" value="2"/>
</dbReference>
<gene>
    <name evidence="7" type="primary">yrbG</name>
    <name evidence="7" type="ORF">NCTC5047_03157</name>
</gene>